<name>A0A8I2ZJN8_VERLO</name>
<evidence type="ECO:0000313" key="3">
    <source>
        <dbReference type="Proteomes" id="UP000689129"/>
    </source>
</evidence>
<accession>A0A8I2ZJN8</accession>
<dbReference type="Proteomes" id="UP000689129">
    <property type="component" value="Unassembled WGS sequence"/>
</dbReference>
<comment type="caution">
    <text evidence="2">The sequence shown here is derived from an EMBL/GenBank/DDBJ whole genome shotgun (WGS) entry which is preliminary data.</text>
</comment>
<evidence type="ECO:0000256" key="1">
    <source>
        <dbReference type="SAM" id="MobiDB-lite"/>
    </source>
</evidence>
<dbReference type="AlphaFoldDB" id="A0A8I2ZJN8"/>
<protein>
    <submittedName>
        <fullName evidence="2">Uncharacterized protein</fullName>
    </submittedName>
</protein>
<reference evidence="2" key="1">
    <citation type="journal article" date="2021" name="Mol. Plant Pathol.">
        <title>A 20-kb lineage-specific genomic region tames virulence in pathogenic amphidiploid Verticillium longisporum.</title>
        <authorList>
            <person name="Harting R."/>
            <person name="Starke J."/>
            <person name="Kusch H."/>
            <person name="Poggeler S."/>
            <person name="Maurus I."/>
            <person name="Schluter R."/>
            <person name="Landesfeind M."/>
            <person name="Bulla I."/>
            <person name="Nowrousian M."/>
            <person name="de Jonge R."/>
            <person name="Stahlhut G."/>
            <person name="Hoff K.J."/>
            <person name="Asshauer K.P."/>
            <person name="Thurmer A."/>
            <person name="Stanke M."/>
            <person name="Daniel R."/>
            <person name="Morgenstern B."/>
            <person name="Thomma B.P.H.J."/>
            <person name="Kronstad J.W."/>
            <person name="Braus-Stromeyer S.A."/>
            <person name="Braus G.H."/>
        </authorList>
    </citation>
    <scope>NUCLEOTIDE SEQUENCE</scope>
    <source>
        <strain evidence="2">Vl32</strain>
    </source>
</reference>
<feature type="compositionally biased region" description="Polar residues" evidence="1">
    <location>
        <begin position="21"/>
        <end position="32"/>
    </location>
</feature>
<feature type="region of interest" description="Disordered" evidence="1">
    <location>
        <begin position="1"/>
        <end position="32"/>
    </location>
</feature>
<evidence type="ECO:0000313" key="2">
    <source>
        <dbReference type="EMBL" id="KAG7131674.1"/>
    </source>
</evidence>
<feature type="compositionally biased region" description="Polar residues" evidence="1">
    <location>
        <begin position="1"/>
        <end position="10"/>
    </location>
</feature>
<organism evidence="2 3">
    <name type="scientific">Verticillium longisporum</name>
    <name type="common">Verticillium dahliae var. longisporum</name>
    <dbReference type="NCBI Taxonomy" id="100787"/>
    <lineage>
        <taxon>Eukaryota</taxon>
        <taxon>Fungi</taxon>
        <taxon>Dikarya</taxon>
        <taxon>Ascomycota</taxon>
        <taxon>Pezizomycotina</taxon>
        <taxon>Sordariomycetes</taxon>
        <taxon>Hypocreomycetidae</taxon>
        <taxon>Glomerellales</taxon>
        <taxon>Plectosphaerellaceae</taxon>
        <taxon>Verticillium</taxon>
    </lineage>
</organism>
<proteinExistence type="predicted"/>
<dbReference type="EMBL" id="JAEMWZ010000200">
    <property type="protein sequence ID" value="KAG7131674.1"/>
    <property type="molecule type" value="Genomic_DNA"/>
</dbReference>
<sequence length="75" mass="8090">MSVSVQTTKRSACDSRPMGQDGSTITSSRTTMGPTRHTCLCCARNRLDHGEARSSLYGLDAADCCPLVFFSSREA</sequence>
<gene>
    <name evidence="2" type="ORF">HYQ45_009815</name>
</gene>